<comment type="subcellular location">
    <subcellularLocation>
        <location evidence="1">Cell membrane</location>
        <topology evidence="1">Multi-pass membrane protein</topology>
    </subcellularLocation>
</comment>
<keyword evidence="5 7" id="KW-1133">Transmembrane helix</keyword>
<dbReference type="RefSeq" id="WP_349057001.1">
    <property type="nucleotide sequence ID" value="NZ_JBBMEJ010000012.1"/>
</dbReference>
<dbReference type="Proteomes" id="UP001473063">
    <property type="component" value="Unassembled WGS sequence"/>
</dbReference>
<name>A0ABV1BFP4_9FIRM</name>
<keyword evidence="2" id="KW-0813">Transport</keyword>
<evidence type="ECO:0000256" key="7">
    <source>
        <dbReference type="SAM" id="Phobius"/>
    </source>
</evidence>
<feature type="transmembrane region" description="Helical" evidence="7">
    <location>
        <begin position="107"/>
        <end position="128"/>
    </location>
</feature>
<keyword evidence="3" id="KW-1003">Cell membrane</keyword>
<dbReference type="PRINTS" id="PR00173">
    <property type="entry name" value="EDTRNSPORT"/>
</dbReference>
<dbReference type="SUPFAM" id="SSF118215">
    <property type="entry name" value="Proton glutamate symport protein"/>
    <property type="match status" value="1"/>
</dbReference>
<reference evidence="8 9" key="1">
    <citation type="submission" date="2024-03" db="EMBL/GenBank/DDBJ databases">
        <title>Human intestinal bacterial collection.</title>
        <authorList>
            <person name="Pauvert C."/>
            <person name="Hitch T.C.A."/>
            <person name="Clavel T."/>
        </authorList>
    </citation>
    <scope>NUCLEOTIDE SEQUENCE [LARGE SCALE GENOMIC DNA]</scope>
    <source>
        <strain evidence="8 9">CLA-JM-H16</strain>
    </source>
</reference>
<feature type="transmembrane region" description="Helical" evidence="7">
    <location>
        <begin position="77"/>
        <end position="95"/>
    </location>
</feature>
<evidence type="ECO:0000256" key="4">
    <source>
        <dbReference type="ARBA" id="ARBA00022692"/>
    </source>
</evidence>
<accession>A0ABV1BFP4</accession>
<dbReference type="Gene3D" id="1.10.3860.10">
    <property type="entry name" value="Sodium:dicarboxylate symporter"/>
    <property type="match status" value="1"/>
</dbReference>
<gene>
    <name evidence="8" type="ORF">WMO28_10905</name>
</gene>
<evidence type="ECO:0000256" key="2">
    <source>
        <dbReference type="ARBA" id="ARBA00022448"/>
    </source>
</evidence>
<dbReference type="InterPro" id="IPR001991">
    <property type="entry name" value="Na-dicarboxylate_symporter"/>
</dbReference>
<dbReference type="Pfam" id="PF00375">
    <property type="entry name" value="SDF"/>
    <property type="match status" value="1"/>
</dbReference>
<feature type="transmembrane region" description="Helical" evidence="7">
    <location>
        <begin position="213"/>
        <end position="240"/>
    </location>
</feature>
<feature type="transmembrane region" description="Helical" evidence="7">
    <location>
        <begin position="358"/>
        <end position="377"/>
    </location>
</feature>
<dbReference type="PANTHER" id="PTHR42865">
    <property type="entry name" value="PROTON/GLUTAMATE-ASPARTATE SYMPORTER"/>
    <property type="match status" value="1"/>
</dbReference>
<evidence type="ECO:0000313" key="9">
    <source>
        <dbReference type="Proteomes" id="UP001473063"/>
    </source>
</evidence>
<feature type="transmembrane region" description="Helical" evidence="7">
    <location>
        <begin position="175"/>
        <end position="193"/>
    </location>
</feature>
<organism evidence="8 9">
    <name type="scientific">Blautia aquisgranensis</name>
    <dbReference type="NCBI Taxonomy" id="3133153"/>
    <lineage>
        <taxon>Bacteria</taxon>
        <taxon>Bacillati</taxon>
        <taxon>Bacillota</taxon>
        <taxon>Clostridia</taxon>
        <taxon>Lachnospirales</taxon>
        <taxon>Lachnospiraceae</taxon>
        <taxon>Blautia</taxon>
    </lineage>
</organism>
<keyword evidence="6 7" id="KW-0472">Membrane</keyword>
<keyword evidence="9" id="KW-1185">Reference proteome</keyword>
<dbReference type="PANTHER" id="PTHR42865:SF7">
    <property type="entry name" value="PROTON_GLUTAMATE-ASPARTATE SYMPORTER"/>
    <property type="match status" value="1"/>
</dbReference>
<evidence type="ECO:0000256" key="6">
    <source>
        <dbReference type="ARBA" id="ARBA00023136"/>
    </source>
</evidence>
<evidence type="ECO:0000256" key="3">
    <source>
        <dbReference type="ARBA" id="ARBA00022475"/>
    </source>
</evidence>
<dbReference type="EMBL" id="JBBMEJ010000012">
    <property type="protein sequence ID" value="MEQ2371443.1"/>
    <property type="molecule type" value="Genomic_DNA"/>
</dbReference>
<comment type="caution">
    <text evidence="8">The sequence shown here is derived from an EMBL/GenBank/DDBJ whole genome shotgun (WGS) entry which is preliminary data.</text>
</comment>
<feature type="transmembrane region" description="Helical" evidence="7">
    <location>
        <begin position="383"/>
        <end position="407"/>
    </location>
</feature>
<proteinExistence type="predicted"/>
<protein>
    <submittedName>
        <fullName evidence="8">Dicarboxylate/amino acid:cation symporter</fullName>
    </submittedName>
</protein>
<feature type="transmembrane region" description="Helical" evidence="7">
    <location>
        <begin position="12"/>
        <end position="31"/>
    </location>
</feature>
<sequence>MAKEKKQNNIVRNMMIALVGGLVVGLGFMLLKQQMSEGTWNVINALLFQDITADQGFHSIGLFYIIGQLFMRGLQMAIVPLVLVSLSLAMCSISSSSKLGRIAGRTLIGFFCFYVVGACIAGIVAFAMKSAGFFNVKLPAEAVTEAATLDQFNPLATIVTAVPSNIGTAFSSNNSILAVVVVAIVLGLCMNALGDKMDPLKKVLENLSDIINLYLTFLINKVGPVAIFCLISRTFAIYGAEYLAPAAAYIVGAMLTLFVLVVTIYPIGIGLTTGLSPMKFLKKIAKVGVFGFSTNSSAACLPLNTRTCLDELGCSQEITSFVLPTGMTINMNGTTVMHMFAVTFIATASGIDITPANLITVAFLSICAAMGCPAIPIAGTTLIVTILSGMGWTSDLCMIAYALVVAINRPVEMALLPLNVIGDATVNVIVNKKENELNVNKYNA</sequence>
<dbReference type="InterPro" id="IPR036458">
    <property type="entry name" value="Na:dicarbo_symporter_sf"/>
</dbReference>
<evidence type="ECO:0000256" key="5">
    <source>
        <dbReference type="ARBA" id="ARBA00022989"/>
    </source>
</evidence>
<evidence type="ECO:0000256" key="1">
    <source>
        <dbReference type="ARBA" id="ARBA00004651"/>
    </source>
</evidence>
<evidence type="ECO:0000313" key="8">
    <source>
        <dbReference type="EMBL" id="MEQ2371443.1"/>
    </source>
</evidence>
<keyword evidence="4 7" id="KW-0812">Transmembrane</keyword>
<feature type="transmembrane region" description="Helical" evidence="7">
    <location>
        <begin position="246"/>
        <end position="273"/>
    </location>
</feature>